<evidence type="ECO:0000259" key="1">
    <source>
        <dbReference type="Pfam" id="PF18876"/>
    </source>
</evidence>
<comment type="caution">
    <text evidence="2">The sequence shown here is derived from an EMBL/GenBank/DDBJ whole genome shotgun (WGS) entry which is preliminary data.</text>
</comment>
<dbReference type="InterPro" id="IPR043640">
    <property type="entry name" value="AF4/FMR2_CHD"/>
</dbReference>
<reference evidence="2 3" key="1">
    <citation type="journal article" date="2019" name="Sci. Rep.">
        <title>Orb-weaving spider Araneus ventricosus genome elucidates the spidroin gene catalogue.</title>
        <authorList>
            <person name="Kono N."/>
            <person name="Nakamura H."/>
            <person name="Ohtoshi R."/>
            <person name="Moran D.A.P."/>
            <person name="Shinohara A."/>
            <person name="Yoshida Y."/>
            <person name="Fujiwara M."/>
            <person name="Mori M."/>
            <person name="Tomita M."/>
            <person name="Arakawa K."/>
        </authorList>
    </citation>
    <scope>NUCLEOTIDE SEQUENCE [LARGE SCALE GENOMIC DNA]</scope>
</reference>
<dbReference type="EMBL" id="BGPR01059394">
    <property type="protein sequence ID" value="GBO35421.1"/>
    <property type="molecule type" value="Genomic_DNA"/>
</dbReference>
<accession>A0A4Y2WEN0</accession>
<name>A0A4Y2WEN0_ARAVE</name>
<evidence type="ECO:0000313" key="2">
    <source>
        <dbReference type="EMBL" id="GBO35421.1"/>
    </source>
</evidence>
<feature type="domain" description="AF4/FMR2 C-terminal homology" evidence="1">
    <location>
        <begin position="1"/>
        <end position="62"/>
    </location>
</feature>
<sequence>MDYFWTEGKKQLCLAEKEKDPFQQAVKYFEAVVLFILTSQQREEYSKDTDSVYNIYSVTLKLTV</sequence>
<gene>
    <name evidence="2" type="ORF">AVEN_86573_1</name>
</gene>
<feature type="non-terminal residue" evidence="2">
    <location>
        <position position="64"/>
    </location>
</feature>
<dbReference type="Proteomes" id="UP000499080">
    <property type="component" value="Unassembled WGS sequence"/>
</dbReference>
<dbReference type="AlphaFoldDB" id="A0A4Y2WEN0"/>
<dbReference type="Pfam" id="PF18876">
    <property type="entry name" value="AFF4_CHD"/>
    <property type="match status" value="1"/>
</dbReference>
<organism evidence="2 3">
    <name type="scientific">Araneus ventricosus</name>
    <name type="common">Orbweaver spider</name>
    <name type="synonym">Epeira ventricosa</name>
    <dbReference type="NCBI Taxonomy" id="182803"/>
    <lineage>
        <taxon>Eukaryota</taxon>
        <taxon>Metazoa</taxon>
        <taxon>Ecdysozoa</taxon>
        <taxon>Arthropoda</taxon>
        <taxon>Chelicerata</taxon>
        <taxon>Arachnida</taxon>
        <taxon>Araneae</taxon>
        <taxon>Araneomorphae</taxon>
        <taxon>Entelegynae</taxon>
        <taxon>Araneoidea</taxon>
        <taxon>Araneidae</taxon>
        <taxon>Araneus</taxon>
    </lineage>
</organism>
<keyword evidence="3" id="KW-1185">Reference proteome</keyword>
<evidence type="ECO:0000313" key="3">
    <source>
        <dbReference type="Proteomes" id="UP000499080"/>
    </source>
</evidence>
<dbReference type="OrthoDB" id="6435474at2759"/>
<proteinExistence type="predicted"/>
<protein>
    <recommendedName>
        <fullName evidence="1">AF4/FMR2 C-terminal homology domain-containing protein</fullName>
    </recommendedName>
</protein>
<dbReference type="GO" id="GO:0005634">
    <property type="term" value="C:nucleus"/>
    <property type="evidence" value="ECO:0007669"/>
    <property type="project" value="InterPro"/>
</dbReference>